<evidence type="ECO:0000256" key="1">
    <source>
        <dbReference type="SAM" id="SignalP"/>
    </source>
</evidence>
<organism evidence="2 3">
    <name type="scientific">Aedes albopictus</name>
    <name type="common">Asian tiger mosquito</name>
    <name type="synonym">Stegomyia albopicta</name>
    <dbReference type="NCBI Taxonomy" id="7160"/>
    <lineage>
        <taxon>Eukaryota</taxon>
        <taxon>Metazoa</taxon>
        <taxon>Ecdysozoa</taxon>
        <taxon>Arthropoda</taxon>
        <taxon>Hexapoda</taxon>
        <taxon>Insecta</taxon>
        <taxon>Pterygota</taxon>
        <taxon>Neoptera</taxon>
        <taxon>Endopterygota</taxon>
        <taxon>Diptera</taxon>
        <taxon>Nematocera</taxon>
        <taxon>Culicoidea</taxon>
        <taxon>Culicidae</taxon>
        <taxon>Culicinae</taxon>
        <taxon>Aedini</taxon>
        <taxon>Aedes</taxon>
        <taxon>Stegomyia</taxon>
    </lineage>
</organism>
<proteinExistence type="predicted"/>
<dbReference type="RefSeq" id="XP_019933203.3">
    <property type="nucleotide sequence ID" value="XM_020077644.3"/>
</dbReference>
<dbReference type="Proteomes" id="UP000069940">
    <property type="component" value="Unassembled WGS sequence"/>
</dbReference>
<dbReference type="EnsemblMetazoa" id="AALFPA23_024174.R36033">
    <property type="protein sequence ID" value="AALFPA23_024174.P36033"/>
    <property type="gene ID" value="AALFPA23_024174"/>
</dbReference>
<reference evidence="3" key="1">
    <citation type="journal article" date="2015" name="Proc. Natl. Acad. Sci. U.S.A.">
        <title>Genome sequence of the Asian Tiger mosquito, Aedes albopictus, reveals insights into its biology, genetics, and evolution.</title>
        <authorList>
            <person name="Chen X.G."/>
            <person name="Jiang X."/>
            <person name="Gu J."/>
            <person name="Xu M."/>
            <person name="Wu Y."/>
            <person name="Deng Y."/>
            <person name="Zhang C."/>
            <person name="Bonizzoni M."/>
            <person name="Dermauw W."/>
            <person name="Vontas J."/>
            <person name="Armbruster P."/>
            <person name="Huang X."/>
            <person name="Yang Y."/>
            <person name="Zhang H."/>
            <person name="He W."/>
            <person name="Peng H."/>
            <person name="Liu Y."/>
            <person name="Wu K."/>
            <person name="Chen J."/>
            <person name="Lirakis M."/>
            <person name="Topalis P."/>
            <person name="Van Leeuwen T."/>
            <person name="Hall A.B."/>
            <person name="Jiang X."/>
            <person name="Thorpe C."/>
            <person name="Mueller R.L."/>
            <person name="Sun C."/>
            <person name="Waterhouse R.M."/>
            <person name="Yan G."/>
            <person name="Tu Z.J."/>
            <person name="Fang X."/>
            <person name="James A.A."/>
        </authorList>
    </citation>
    <scope>NUCLEOTIDE SEQUENCE [LARGE SCALE GENOMIC DNA]</scope>
    <source>
        <strain evidence="3">Foshan</strain>
    </source>
</reference>
<feature type="signal peptide" evidence="1">
    <location>
        <begin position="1"/>
        <end position="19"/>
    </location>
</feature>
<protein>
    <recommendedName>
        <fullName evidence="4">Secreted protein</fullName>
    </recommendedName>
</protein>
<keyword evidence="1" id="KW-0732">Signal</keyword>
<keyword evidence="3" id="KW-1185">Reference proteome</keyword>
<sequence>MKSFAVAVFLLLGLSAVLAGRPKSEQVLEEVEKLRPRYQEIQDFVIRTISDARLSSSATLAKFHSDIVQVKTTFVVDAIKKENALLYQTNNQPASIDQNCLIFVRGLGDMVMNLAGTGFSTCIADASDGLEKKINEFYAQLQQDEKDYIGLGLLNVFKGENIFYTPDVLLAKLKARYEAMEDYPTYLSEDLARIINALGTDLESLEVKYVVCMTETEQRLRDGFILAHSHLEATCKASQVPAASNPAPEELSVAESMPSLPSSWPNTEAVRLLRERLGL</sequence>
<reference evidence="2" key="2">
    <citation type="submission" date="2025-05" db="UniProtKB">
        <authorList>
            <consortium name="EnsemblMetazoa"/>
        </authorList>
    </citation>
    <scope>IDENTIFICATION</scope>
    <source>
        <strain evidence="2">Foshan</strain>
    </source>
</reference>
<accession>A0ABM2A3R9</accession>
<evidence type="ECO:0000313" key="2">
    <source>
        <dbReference type="EnsemblMetazoa" id="AALFPA23_024174.P36033"/>
    </source>
</evidence>
<dbReference type="GeneID" id="109623155"/>
<evidence type="ECO:0000313" key="3">
    <source>
        <dbReference type="Proteomes" id="UP000069940"/>
    </source>
</evidence>
<evidence type="ECO:0008006" key="4">
    <source>
        <dbReference type="Google" id="ProtNLM"/>
    </source>
</evidence>
<name>A0ABM2A3R9_AEDAL</name>
<feature type="chain" id="PRO_5045904840" description="Secreted protein" evidence="1">
    <location>
        <begin position="20"/>
        <end position="279"/>
    </location>
</feature>